<dbReference type="AlphaFoldDB" id="A0A2U3LU26"/>
<evidence type="ECO:0000313" key="3">
    <source>
        <dbReference type="Proteomes" id="UP000238916"/>
    </source>
</evidence>
<proteinExistence type="predicted"/>
<gene>
    <name evidence="2" type="ORF">SBF1_8250001</name>
</gene>
<feature type="compositionally biased region" description="Polar residues" evidence="1">
    <location>
        <begin position="126"/>
        <end position="136"/>
    </location>
</feature>
<protein>
    <submittedName>
        <fullName evidence="2">Uncharacterized protein</fullName>
    </submittedName>
</protein>
<evidence type="ECO:0000313" key="2">
    <source>
        <dbReference type="EMBL" id="SPF55433.1"/>
    </source>
</evidence>
<evidence type="ECO:0000256" key="1">
    <source>
        <dbReference type="SAM" id="MobiDB-lite"/>
    </source>
</evidence>
<dbReference type="Proteomes" id="UP000238916">
    <property type="component" value="Unassembled WGS sequence"/>
</dbReference>
<sequence>MLLSAPAAFAAQNDDTQTGPVGTAVAVAVAVATQTSLNFNMPTEISGVVKEISQNIMTVETEDAKTYLVPLEQFSKIDGFSDLELQIGSQVSLKREDLTGKGSPQYIIIGQPTVVKSDVDLKAIGGTTTPDGSNEGLSAMATGESSPQNTIVGTLTEVKGAANLKEIGNEALSINAGEMIFIATEISADGKTVKLSK</sequence>
<accession>A0A2U3LU26</accession>
<dbReference type="EMBL" id="OMOF01000807">
    <property type="protein sequence ID" value="SPF55433.1"/>
    <property type="molecule type" value="Genomic_DNA"/>
</dbReference>
<organism evidence="2 3">
    <name type="scientific">Candidatus Desulfosporosinus infrequens</name>
    <dbReference type="NCBI Taxonomy" id="2043169"/>
    <lineage>
        <taxon>Bacteria</taxon>
        <taxon>Bacillati</taxon>
        <taxon>Bacillota</taxon>
        <taxon>Clostridia</taxon>
        <taxon>Eubacteriales</taxon>
        <taxon>Desulfitobacteriaceae</taxon>
        <taxon>Desulfosporosinus</taxon>
    </lineage>
</organism>
<name>A0A2U3LU26_9FIRM</name>
<feature type="region of interest" description="Disordered" evidence="1">
    <location>
        <begin position="126"/>
        <end position="146"/>
    </location>
</feature>
<reference evidence="3" key="1">
    <citation type="submission" date="2018-02" db="EMBL/GenBank/DDBJ databases">
        <authorList>
            <person name="Hausmann B."/>
        </authorList>
    </citation>
    <scope>NUCLEOTIDE SEQUENCE [LARGE SCALE GENOMIC DNA]</scope>
    <source>
        <strain evidence="3">Peat soil MAG SbF1</strain>
    </source>
</reference>